<feature type="region of interest" description="Disordered" evidence="3">
    <location>
        <begin position="29"/>
        <end position="52"/>
    </location>
</feature>
<dbReference type="PANTHER" id="PTHR19963:SF30">
    <property type="entry name" value="ENDONUCLEASE_EXONUCLEASE_PHOSPHATASE DOMAIN-CONTAINING PROTEIN"/>
    <property type="match status" value="1"/>
</dbReference>
<evidence type="ECO:0000256" key="1">
    <source>
        <dbReference type="PROSITE-ProRule" id="PRU00047"/>
    </source>
</evidence>
<dbReference type="Proteomes" id="UP001558613">
    <property type="component" value="Unassembled WGS sequence"/>
</dbReference>
<feature type="coiled-coil region" evidence="2">
    <location>
        <begin position="1"/>
        <end position="28"/>
    </location>
</feature>
<evidence type="ECO:0000256" key="3">
    <source>
        <dbReference type="SAM" id="MobiDB-lite"/>
    </source>
</evidence>
<dbReference type="InterPro" id="IPR036875">
    <property type="entry name" value="Znf_CCHC_sf"/>
</dbReference>
<protein>
    <recommendedName>
        <fullName evidence="4">CCHC-type domain-containing protein</fullName>
    </recommendedName>
</protein>
<feature type="domain" description="CCHC-type" evidence="4">
    <location>
        <begin position="315"/>
        <end position="329"/>
    </location>
</feature>
<feature type="region of interest" description="Disordered" evidence="3">
    <location>
        <begin position="339"/>
        <end position="364"/>
    </location>
</feature>
<evidence type="ECO:0000313" key="6">
    <source>
        <dbReference type="Proteomes" id="UP001558613"/>
    </source>
</evidence>
<dbReference type="InterPro" id="IPR001878">
    <property type="entry name" value="Znf_CCHC"/>
</dbReference>
<proteinExistence type="predicted"/>
<dbReference type="PROSITE" id="PS50158">
    <property type="entry name" value="ZF_CCHC"/>
    <property type="match status" value="1"/>
</dbReference>
<reference evidence="5 6" key="1">
    <citation type="submission" date="2023-09" db="EMBL/GenBank/DDBJ databases">
        <authorList>
            <person name="Wang M."/>
        </authorList>
    </citation>
    <scope>NUCLEOTIDE SEQUENCE [LARGE SCALE GENOMIC DNA]</scope>
    <source>
        <strain evidence="5">GT-2023</strain>
        <tissue evidence="5">Liver</tissue>
    </source>
</reference>
<feature type="compositionally biased region" description="Polar residues" evidence="3">
    <location>
        <begin position="32"/>
        <end position="41"/>
    </location>
</feature>
<dbReference type="InterPro" id="IPR048270">
    <property type="entry name" value="PNMA_C"/>
</dbReference>
<gene>
    <name evidence="5" type="ORF">QQF64_006284</name>
</gene>
<dbReference type="PANTHER" id="PTHR19963">
    <property type="entry name" value="CCHC-TYPE DOMAIN-CONTAINING PROTEIN"/>
    <property type="match status" value="1"/>
</dbReference>
<dbReference type="EMBL" id="JAYMGO010000013">
    <property type="protein sequence ID" value="KAL1263545.1"/>
    <property type="molecule type" value="Genomic_DNA"/>
</dbReference>
<keyword evidence="1" id="KW-0479">Metal-binding</keyword>
<keyword evidence="1" id="KW-0863">Zinc-finger</keyword>
<dbReference type="Pfam" id="PF14893">
    <property type="entry name" value="PNMA"/>
    <property type="match status" value="1"/>
</dbReference>
<sequence>MEEELRELKELVAQLKADNERLRQERALVLPGSSTASSNASDAEPVAPHPVGASASQTERFVFVPRDRKCPKFNGKSGIGLSEWIEEAQACIRARHLSVSDQAFFLFDHLEGEAREEIRYRSEVERGDPDKIFLALREVFGCSQSHVALQEAFFSRRQLEGESLLEFSLALMNLMERVKQRFSGAVPNAPVLLCDQFVEHVSDNALRRELKQLVRRQPTATLLDVRSEAIRWEQEGMPGGVRARSQSVPLSYGIQYGVQGGQLSGTGGSSPSELSELREMLKAQQNQLNQLTQSFAQFQGVRSQSRSPRYGPGICRRCYQPGHFARECKALLPGPSSPASTALLPVEGQHRSSQPSGNGYPPGC</sequence>
<evidence type="ECO:0000313" key="5">
    <source>
        <dbReference type="EMBL" id="KAL1263545.1"/>
    </source>
</evidence>
<keyword evidence="6" id="KW-1185">Reference proteome</keyword>
<evidence type="ECO:0000256" key="2">
    <source>
        <dbReference type="SAM" id="Coils"/>
    </source>
</evidence>
<comment type="caution">
    <text evidence="5">The sequence shown here is derived from an EMBL/GenBank/DDBJ whole genome shotgun (WGS) entry which is preliminary data.</text>
</comment>
<keyword evidence="1" id="KW-0862">Zinc</keyword>
<organism evidence="5 6">
    <name type="scientific">Cirrhinus molitorella</name>
    <name type="common">mud carp</name>
    <dbReference type="NCBI Taxonomy" id="172907"/>
    <lineage>
        <taxon>Eukaryota</taxon>
        <taxon>Metazoa</taxon>
        <taxon>Chordata</taxon>
        <taxon>Craniata</taxon>
        <taxon>Vertebrata</taxon>
        <taxon>Euteleostomi</taxon>
        <taxon>Actinopterygii</taxon>
        <taxon>Neopterygii</taxon>
        <taxon>Teleostei</taxon>
        <taxon>Ostariophysi</taxon>
        <taxon>Cypriniformes</taxon>
        <taxon>Cyprinidae</taxon>
        <taxon>Labeoninae</taxon>
        <taxon>Labeonini</taxon>
        <taxon>Cirrhinus</taxon>
    </lineage>
</organism>
<accession>A0ABR3MG13</accession>
<keyword evidence="2" id="KW-0175">Coiled coil</keyword>
<evidence type="ECO:0000259" key="4">
    <source>
        <dbReference type="PROSITE" id="PS50158"/>
    </source>
</evidence>
<dbReference type="SMART" id="SM00343">
    <property type="entry name" value="ZnF_C2HC"/>
    <property type="match status" value="1"/>
</dbReference>
<dbReference type="SUPFAM" id="SSF57756">
    <property type="entry name" value="Retrovirus zinc finger-like domains"/>
    <property type="match status" value="1"/>
</dbReference>
<dbReference type="Gene3D" id="4.10.60.10">
    <property type="entry name" value="Zinc finger, CCHC-type"/>
    <property type="match status" value="1"/>
</dbReference>
<name>A0ABR3MG13_9TELE</name>